<name>A0A1M5ND60_9GAMM</name>
<dbReference type="Proteomes" id="UP000199758">
    <property type="component" value="Unassembled WGS sequence"/>
</dbReference>
<evidence type="ECO:0000313" key="2">
    <source>
        <dbReference type="EMBL" id="SHG86913.1"/>
    </source>
</evidence>
<keyword evidence="1" id="KW-0472">Membrane</keyword>
<keyword evidence="3" id="KW-1185">Reference proteome</keyword>
<organism evidence="2 3">
    <name type="scientific">Hydrocarboniphaga daqingensis</name>
    <dbReference type="NCBI Taxonomy" id="490188"/>
    <lineage>
        <taxon>Bacteria</taxon>
        <taxon>Pseudomonadati</taxon>
        <taxon>Pseudomonadota</taxon>
        <taxon>Gammaproteobacteria</taxon>
        <taxon>Nevskiales</taxon>
        <taxon>Nevskiaceae</taxon>
        <taxon>Hydrocarboniphaga</taxon>
    </lineage>
</organism>
<evidence type="ECO:0000313" key="3">
    <source>
        <dbReference type="Proteomes" id="UP000199758"/>
    </source>
</evidence>
<dbReference type="STRING" id="490188.SAMN04488068_1754"/>
<feature type="transmembrane region" description="Helical" evidence="1">
    <location>
        <begin position="164"/>
        <end position="192"/>
    </location>
</feature>
<evidence type="ECO:0008006" key="4">
    <source>
        <dbReference type="Google" id="ProtNLM"/>
    </source>
</evidence>
<keyword evidence="1" id="KW-0812">Transmembrane</keyword>
<accession>A0A1M5ND60</accession>
<dbReference type="EMBL" id="FQWZ01000003">
    <property type="protein sequence ID" value="SHG86913.1"/>
    <property type="molecule type" value="Genomic_DNA"/>
</dbReference>
<feature type="transmembrane region" description="Helical" evidence="1">
    <location>
        <begin position="127"/>
        <end position="152"/>
    </location>
</feature>
<feature type="transmembrane region" description="Helical" evidence="1">
    <location>
        <begin position="41"/>
        <end position="64"/>
    </location>
</feature>
<keyword evidence="1" id="KW-1133">Transmembrane helix</keyword>
<proteinExistence type="predicted"/>
<dbReference type="AlphaFoldDB" id="A0A1M5ND60"/>
<reference evidence="2 3" key="1">
    <citation type="submission" date="2016-11" db="EMBL/GenBank/DDBJ databases">
        <authorList>
            <person name="Jaros S."/>
            <person name="Januszkiewicz K."/>
            <person name="Wedrychowicz H."/>
        </authorList>
    </citation>
    <scope>NUCLEOTIDE SEQUENCE [LARGE SCALE GENOMIC DNA]</scope>
    <source>
        <strain evidence="2 3">CGMCC 1.7049</strain>
    </source>
</reference>
<protein>
    <recommendedName>
        <fullName evidence="4">Yip1 domain-containing protein</fullName>
    </recommendedName>
</protein>
<feature type="transmembrane region" description="Helical" evidence="1">
    <location>
        <begin position="85"/>
        <end position="107"/>
    </location>
</feature>
<gene>
    <name evidence="2" type="ORF">SAMN04488068_1754</name>
</gene>
<evidence type="ECO:0000256" key="1">
    <source>
        <dbReference type="SAM" id="Phobius"/>
    </source>
</evidence>
<sequence length="198" mass="21122">MLTTVASVTLRVLLFRAGPQDLPYAPALSRVLIPLALMVNYWVASLTLPPGMAVVSSLMAVLGLSAATRGLLRVRNVENRYTQSFHALLLTSAVMALAFIVPMQQLLPDILKMAQNPQLAQASPATLNLPAGPVLMFDALLIWNFAVTVNIYRQAANLKLSAAILITMLISMSLLMFVGFATSLISALLGLAPQPPAG</sequence>